<dbReference type="InterPro" id="IPR004640">
    <property type="entry name" value="HscB"/>
</dbReference>
<dbReference type="KEGG" id="nti:DNFV4_03954"/>
<dbReference type="Gene3D" id="1.10.287.110">
    <property type="entry name" value="DnaJ domain"/>
    <property type="match status" value="1"/>
</dbReference>
<dbReference type="InterPro" id="IPR036869">
    <property type="entry name" value="J_dom_sf"/>
</dbReference>
<dbReference type="Proteomes" id="UP001179121">
    <property type="component" value="Chromosome"/>
</dbReference>
<reference evidence="3" key="1">
    <citation type="submission" date="2022-10" db="EMBL/GenBank/DDBJ databases">
        <authorList>
            <person name="Koch H."/>
        </authorList>
    </citation>
    <scope>NUCLEOTIDE SEQUENCE</scope>
    <source>
        <strain evidence="3">DNF</strain>
    </source>
</reference>
<organism evidence="3 4">
    <name type="scientific">Nitrospira tepida</name>
    <dbReference type="NCBI Taxonomy" id="2973512"/>
    <lineage>
        <taxon>Bacteria</taxon>
        <taxon>Pseudomonadati</taxon>
        <taxon>Nitrospirota</taxon>
        <taxon>Nitrospiria</taxon>
        <taxon>Nitrospirales</taxon>
        <taxon>Nitrospiraceae</taxon>
        <taxon>Nitrospira</taxon>
    </lineage>
</organism>
<evidence type="ECO:0000256" key="1">
    <source>
        <dbReference type="ARBA" id="ARBA00025596"/>
    </source>
</evidence>
<dbReference type="PANTHER" id="PTHR14021:SF15">
    <property type="entry name" value="IRON-SULFUR CLUSTER CO-CHAPERONE PROTEIN HSCB"/>
    <property type="match status" value="1"/>
</dbReference>
<keyword evidence="4" id="KW-1185">Reference proteome</keyword>
<evidence type="ECO:0000313" key="3">
    <source>
        <dbReference type="EMBL" id="CAI4033515.1"/>
    </source>
</evidence>
<dbReference type="EMBL" id="OX365700">
    <property type="protein sequence ID" value="CAI4033515.1"/>
    <property type="molecule type" value="Genomic_DNA"/>
</dbReference>
<sequence length="242" mass="27776">MEETVKAPPRRTELQMARSMCWHCQSEVTGEYFCDRCVKVQPLSKESDYFSCLGLPRRLSIDAQELERRFYDMSRAFHPDFFHTKTDTERMISLGNSALLNNAYRTLKDPIQRAEYLVGLEAGSVKDIRSAPPADLFEEILSLQEDLESYREGLAEGPSDKLAGLRAKLDSDRRSLEERQRELESKLFALFGKWDALHQREDGGAAMRADKDAVLKEMREVLSNRTYVRNIVTDVANTLESN</sequence>
<dbReference type="GO" id="GO:0001671">
    <property type="term" value="F:ATPase activator activity"/>
    <property type="evidence" value="ECO:0007669"/>
    <property type="project" value="InterPro"/>
</dbReference>
<name>A0AA86N2U6_9BACT</name>
<evidence type="ECO:0000313" key="4">
    <source>
        <dbReference type="Proteomes" id="UP001179121"/>
    </source>
</evidence>
<dbReference type="PANTHER" id="PTHR14021">
    <property type="entry name" value="IRON-SULFUR CLUSTER CO-CHAPERONE PROTEIN HSCB"/>
    <property type="match status" value="1"/>
</dbReference>
<dbReference type="AlphaFoldDB" id="A0AA86N2U6"/>
<dbReference type="Pfam" id="PF00226">
    <property type="entry name" value="DnaJ"/>
    <property type="match status" value="1"/>
</dbReference>
<dbReference type="PROSITE" id="PS50076">
    <property type="entry name" value="DNAJ_2"/>
    <property type="match status" value="1"/>
</dbReference>
<accession>A0AA86N2U6</accession>
<proteinExistence type="predicted"/>
<dbReference type="GO" id="GO:0044571">
    <property type="term" value="P:[2Fe-2S] cluster assembly"/>
    <property type="evidence" value="ECO:0007669"/>
    <property type="project" value="InterPro"/>
</dbReference>
<evidence type="ECO:0000259" key="2">
    <source>
        <dbReference type="PROSITE" id="PS50076"/>
    </source>
</evidence>
<dbReference type="SMART" id="SM00271">
    <property type="entry name" value="DnaJ"/>
    <property type="match status" value="1"/>
</dbReference>
<gene>
    <name evidence="3" type="ORF">DNFV4_03954</name>
</gene>
<protein>
    <submittedName>
        <fullName evidence="3">Chaperone protein HscB</fullName>
    </submittedName>
</protein>
<dbReference type="SUPFAM" id="SSF46565">
    <property type="entry name" value="Chaperone J-domain"/>
    <property type="match status" value="1"/>
</dbReference>
<dbReference type="GO" id="GO:0051087">
    <property type="term" value="F:protein-folding chaperone binding"/>
    <property type="evidence" value="ECO:0007669"/>
    <property type="project" value="InterPro"/>
</dbReference>
<dbReference type="CDD" id="cd06257">
    <property type="entry name" value="DnaJ"/>
    <property type="match status" value="1"/>
</dbReference>
<dbReference type="NCBIfam" id="TIGR00714">
    <property type="entry name" value="hscB"/>
    <property type="match status" value="1"/>
</dbReference>
<comment type="function">
    <text evidence="1">Co-chaperone involved in the maturation of iron-sulfur cluster-containing proteins. Seems to help targeting proteins to be folded toward HscA.</text>
</comment>
<feature type="domain" description="J" evidence="2">
    <location>
        <begin position="48"/>
        <end position="120"/>
    </location>
</feature>
<dbReference type="InterPro" id="IPR001623">
    <property type="entry name" value="DnaJ_domain"/>
</dbReference>